<keyword evidence="2" id="KW-0472">Membrane</keyword>
<keyword evidence="4" id="KW-1185">Reference proteome</keyword>
<dbReference type="Pfam" id="PF03842">
    <property type="entry name" value="Silic_transp"/>
    <property type="match status" value="1"/>
</dbReference>
<proteinExistence type="predicted"/>
<feature type="transmembrane region" description="Helical" evidence="2">
    <location>
        <begin position="178"/>
        <end position="202"/>
    </location>
</feature>
<reference evidence="3" key="2">
    <citation type="submission" date="2021-04" db="EMBL/GenBank/DDBJ databases">
        <authorList>
            <person name="Podell S."/>
        </authorList>
    </citation>
    <scope>NUCLEOTIDE SEQUENCE</scope>
    <source>
        <strain evidence="3">Hildebrandi</strain>
    </source>
</reference>
<evidence type="ECO:0000313" key="3">
    <source>
        <dbReference type="EMBL" id="KAG7366003.1"/>
    </source>
</evidence>
<keyword evidence="2" id="KW-0812">Transmembrane</keyword>
<gene>
    <name evidence="3" type="ORF">IV203_028673</name>
</gene>
<dbReference type="AlphaFoldDB" id="A0A9K3LQA2"/>
<feature type="transmembrane region" description="Helical" evidence="2">
    <location>
        <begin position="107"/>
        <end position="124"/>
    </location>
</feature>
<dbReference type="EMBL" id="JAGRRH010000007">
    <property type="protein sequence ID" value="KAG7366003.1"/>
    <property type="molecule type" value="Genomic_DNA"/>
</dbReference>
<sequence length="532" mass="58826">MSDGPSTTSKKLLYFQQFYSCLLLIFCITLVMGSIFTRQTRLAAEVNPGVAIAVLLVGIVWLTMVEGGQGAIVGLAPVNPELYKESHPKTYKTTTVAHKGDNLDRYLLGRQFMVILIVFTINLAGETEEHADLWGLPKWVTAIFLTGAVAMILFTNMVGQLNSEINACHCMLDYLNNYFATFTFWVAMGIEFSGVLHTSYIIQRTVGWLASKPVESNEPPRSLPMKLFFWGRCLMSVGILGISFAVTIQAIFAGNTKMWDSVPPAASLVLFFALLIIVGTLEAMQIAYFAVSKLTKVEREQSFFSKKTCQLLFENNARGLAAFMIGRQLAVVSCMFFVARISSVSMSEEDENMFGVSDGIQKLFNTGLLGAVIVALLGSIPWRLIASAFPMFFVNNPIVYIFLRICLFLEMTGICSGAWVLAALHAKLEGFQRDEVYIGTAEERAAKGMDDHEDIRSVASHGPHMYETVPLPQTLEDLEAAEAQLQNELAKVKEHLKYVAAAKDKLMNPSNDLALKEVTAKMGESDEESEKV</sequence>
<organism evidence="3 4">
    <name type="scientific">Nitzschia inconspicua</name>
    <dbReference type="NCBI Taxonomy" id="303405"/>
    <lineage>
        <taxon>Eukaryota</taxon>
        <taxon>Sar</taxon>
        <taxon>Stramenopiles</taxon>
        <taxon>Ochrophyta</taxon>
        <taxon>Bacillariophyta</taxon>
        <taxon>Bacillariophyceae</taxon>
        <taxon>Bacillariophycidae</taxon>
        <taxon>Bacillariales</taxon>
        <taxon>Bacillariaceae</taxon>
        <taxon>Nitzschia</taxon>
    </lineage>
</organism>
<feature type="transmembrane region" description="Helical" evidence="2">
    <location>
        <begin position="48"/>
        <end position="65"/>
    </location>
</feature>
<accession>A0A9K3LQA2</accession>
<keyword evidence="1" id="KW-0175">Coiled coil</keyword>
<feature type="transmembrane region" description="Helical" evidence="2">
    <location>
        <begin position="136"/>
        <end position="158"/>
    </location>
</feature>
<evidence type="ECO:0000256" key="1">
    <source>
        <dbReference type="SAM" id="Coils"/>
    </source>
</evidence>
<reference evidence="3" key="1">
    <citation type="journal article" date="2021" name="Sci. Rep.">
        <title>Diploid genomic architecture of Nitzschia inconspicua, an elite biomass production diatom.</title>
        <authorList>
            <person name="Oliver A."/>
            <person name="Podell S."/>
            <person name="Pinowska A."/>
            <person name="Traller J.C."/>
            <person name="Smith S.R."/>
            <person name="McClure R."/>
            <person name="Beliaev A."/>
            <person name="Bohutskyi P."/>
            <person name="Hill E.A."/>
            <person name="Rabines A."/>
            <person name="Zheng H."/>
            <person name="Allen L.Z."/>
            <person name="Kuo A."/>
            <person name="Grigoriev I.V."/>
            <person name="Allen A.E."/>
            <person name="Hazlebeck D."/>
            <person name="Allen E.E."/>
        </authorList>
    </citation>
    <scope>NUCLEOTIDE SEQUENCE</scope>
    <source>
        <strain evidence="3">Hildebrandi</strain>
    </source>
</reference>
<dbReference type="Proteomes" id="UP000693970">
    <property type="component" value="Unassembled WGS sequence"/>
</dbReference>
<feature type="coiled-coil region" evidence="1">
    <location>
        <begin position="471"/>
        <end position="498"/>
    </location>
</feature>
<feature type="transmembrane region" description="Helical" evidence="2">
    <location>
        <begin position="265"/>
        <end position="291"/>
    </location>
</feature>
<evidence type="ECO:0000256" key="2">
    <source>
        <dbReference type="SAM" id="Phobius"/>
    </source>
</evidence>
<dbReference type="OrthoDB" id="35980at2759"/>
<feature type="transmembrane region" description="Helical" evidence="2">
    <location>
        <begin position="398"/>
        <end position="424"/>
    </location>
</feature>
<feature type="transmembrane region" description="Helical" evidence="2">
    <location>
        <begin position="229"/>
        <end position="253"/>
    </location>
</feature>
<keyword evidence="2" id="KW-1133">Transmembrane helix</keyword>
<dbReference type="InterPro" id="IPR004693">
    <property type="entry name" value="Silicon_transpt"/>
</dbReference>
<feature type="transmembrane region" description="Helical" evidence="2">
    <location>
        <begin position="12"/>
        <end position="36"/>
    </location>
</feature>
<feature type="transmembrane region" description="Helical" evidence="2">
    <location>
        <begin position="363"/>
        <end position="386"/>
    </location>
</feature>
<comment type="caution">
    <text evidence="3">The sequence shown here is derived from an EMBL/GenBank/DDBJ whole genome shotgun (WGS) entry which is preliminary data.</text>
</comment>
<name>A0A9K3LQA2_9STRA</name>
<protein>
    <submittedName>
        <fullName evidence="3">Silicon transporter</fullName>
    </submittedName>
</protein>
<dbReference type="GO" id="GO:0015708">
    <property type="term" value="P:silicic acid import across plasma membrane"/>
    <property type="evidence" value="ECO:0007669"/>
    <property type="project" value="InterPro"/>
</dbReference>
<evidence type="ECO:0000313" key="4">
    <source>
        <dbReference type="Proteomes" id="UP000693970"/>
    </source>
</evidence>